<sequence>MLKHTYDAATSVQDQNAPPAKIAKSISVCEYCDKEFTTRGIPLHQKKCTKKQAHDKAAAKKTRSYKFSVINEDVHEEILSFLSNQTLTKMQMIIGDRYEQCEPELARYCCKCENDNPAIFSGMCRQCESDCHRYRFELADKRMALEKYGITKKDLYSIPQIYGKRYDPIRLENYMIEKCGSKMEWVRYLAKRDVRRKKARATRKRNKEEGDVFPNSRYRVRRIGV</sequence>
<organism evidence="1">
    <name type="scientific">Phytophthora nicotianae</name>
    <name type="common">Potato buckeye rot agent</name>
    <name type="synonym">Phytophthora parasitica</name>
    <dbReference type="NCBI Taxonomy" id="4792"/>
    <lineage>
        <taxon>Eukaryota</taxon>
        <taxon>Sar</taxon>
        <taxon>Stramenopiles</taxon>
        <taxon>Oomycota</taxon>
        <taxon>Peronosporomycetes</taxon>
        <taxon>Peronosporales</taxon>
        <taxon>Peronosporaceae</taxon>
        <taxon>Phytophthora</taxon>
    </lineage>
</organism>
<proteinExistence type="predicted"/>
<name>W2NJH5_PHYNI</name>
<dbReference type="AlphaFoldDB" id="W2NJH5"/>
<dbReference type="EMBL" id="KI692507">
    <property type="protein sequence ID" value="ETM48108.1"/>
    <property type="molecule type" value="Genomic_DNA"/>
</dbReference>
<accession>W2NJH5</accession>
<reference evidence="1" key="1">
    <citation type="submission" date="2013-11" db="EMBL/GenBank/DDBJ databases">
        <title>The Genome Sequence of Phytophthora parasitica IAC_01/95.</title>
        <authorList>
            <consortium name="The Broad Institute Genomics Platform"/>
            <person name="Russ C."/>
            <person name="Tyler B."/>
            <person name="Panabieres F."/>
            <person name="Shan W."/>
            <person name="Tripathy S."/>
            <person name="Grunwald N."/>
            <person name="Machado M."/>
            <person name="Johnson C.S."/>
            <person name="Arredondo F."/>
            <person name="Hong C."/>
            <person name="Coffey M."/>
            <person name="Young S.K."/>
            <person name="Zeng Q."/>
            <person name="Gargeya S."/>
            <person name="Fitzgerald M."/>
            <person name="Abouelleil A."/>
            <person name="Alvarado L."/>
            <person name="Chapman S.B."/>
            <person name="Gainer-Dewar J."/>
            <person name="Goldberg J."/>
            <person name="Griggs A."/>
            <person name="Gujja S."/>
            <person name="Hansen M."/>
            <person name="Howarth C."/>
            <person name="Imamovic A."/>
            <person name="Ireland A."/>
            <person name="Larimer J."/>
            <person name="McCowan C."/>
            <person name="Murphy C."/>
            <person name="Pearson M."/>
            <person name="Poon T.W."/>
            <person name="Priest M."/>
            <person name="Roberts A."/>
            <person name="Saif S."/>
            <person name="Shea T."/>
            <person name="Sykes S."/>
            <person name="Wortman J."/>
            <person name="Nusbaum C."/>
            <person name="Birren B."/>
        </authorList>
    </citation>
    <scope>NUCLEOTIDE SEQUENCE [LARGE SCALE GENOMIC DNA]</scope>
    <source>
        <strain evidence="1">IAC_01/95</strain>
    </source>
</reference>
<evidence type="ECO:0000313" key="1">
    <source>
        <dbReference type="EMBL" id="ETM48108.1"/>
    </source>
</evidence>
<dbReference type="VEuPathDB" id="FungiDB:PPTG_10600"/>
<dbReference type="Proteomes" id="UP000054532">
    <property type="component" value="Unassembled WGS sequence"/>
</dbReference>
<protein>
    <submittedName>
        <fullName evidence="1">Uncharacterized protein</fullName>
    </submittedName>
</protein>
<gene>
    <name evidence="1" type="ORF">L914_07310</name>
</gene>